<keyword evidence="1" id="KW-0812">Transmembrane</keyword>
<sequence>MNGIDEEDEGGGKGLPILLVVVVIGVIIYMFNYRSSNEYIEECKPDHYASHEVLAHGLVKVKCLDRHGRSRSILIETDKD</sequence>
<reference evidence="2" key="1">
    <citation type="journal article" date="2015" name="Nature">
        <title>Complex archaea that bridge the gap between prokaryotes and eukaryotes.</title>
        <authorList>
            <person name="Spang A."/>
            <person name="Saw J.H."/>
            <person name="Jorgensen S.L."/>
            <person name="Zaremba-Niedzwiedzka K."/>
            <person name="Martijn J."/>
            <person name="Lind A.E."/>
            <person name="van Eijk R."/>
            <person name="Schleper C."/>
            <person name="Guy L."/>
            <person name="Ettema T.J."/>
        </authorList>
    </citation>
    <scope>NUCLEOTIDE SEQUENCE</scope>
</reference>
<keyword evidence="1" id="KW-0472">Membrane</keyword>
<feature type="transmembrane region" description="Helical" evidence="1">
    <location>
        <begin position="14"/>
        <end position="31"/>
    </location>
</feature>
<keyword evidence="1" id="KW-1133">Transmembrane helix</keyword>
<proteinExistence type="predicted"/>
<gene>
    <name evidence="2" type="ORF">LCGC14_0547220</name>
</gene>
<evidence type="ECO:0000256" key="1">
    <source>
        <dbReference type="SAM" id="Phobius"/>
    </source>
</evidence>
<evidence type="ECO:0000313" key="2">
    <source>
        <dbReference type="EMBL" id="KKN58920.1"/>
    </source>
</evidence>
<accession>A0A0F9RR17</accession>
<organism evidence="2">
    <name type="scientific">marine sediment metagenome</name>
    <dbReference type="NCBI Taxonomy" id="412755"/>
    <lineage>
        <taxon>unclassified sequences</taxon>
        <taxon>metagenomes</taxon>
        <taxon>ecological metagenomes</taxon>
    </lineage>
</organism>
<dbReference type="EMBL" id="LAZR01000745">
    <property type="protein sequence ID" value="KKN58920.1"/>
    <property type="molecule type" value="Genomic_DNA"/>
</dbReference>
<comment type="caution">
    <text evidence="2">The sequence shown here is derived from an EMBL/GenBank/DDBJ whole genome shotgun (WGS) entry which is preliminary data.</text>
</comment>
<protein>
    <submittedName>
        <fullName evidence="2">Uncharacterized protein</fullName>
    </submittedName>
</protein>
<dbReference type="AlphaFoldDB" id="A0A0F9RR17"/>
<name>A0A0F9RR17_9ZZZZ</name>